<protein>
    <submittedName>
        <fullName evidence="1">Uncharacterized protein</fullName>
    </submittedName>
</protein>
<name>A0A9W4U6A4_9PLEO</name>
<gene>
    <name evidence="1" type="ORF">PDIGIT_LOCUS2842</name>
</gene>
<keyword evidence="2" id="KW-1185">Reference proteome</keyword>
<comment type="caution">
    <text evidence="1">The sequence shown here is derived from an EMBL/GenBank/DDBJ whole genome shotgun (WGS) entry which is preliminary data.</text>
</comment>
<evidence type="ECO:0000313" key="2">
    <source>
        <dbReference type="Proteomes" id="UP001152607"/>
    </source>
</evidence>
<dbReference type="Proteomes" id="UP001152607">
    <property type="component" value="Unassembled WGS sequence"/>
</dbReference>
<dbReference type="OrthoDB" id="3799506at2759"/>
<sequence>MLRSDIPANDPFWDVDPHHPAITMPTRWQFCLFVDDNCLRSLDHPDLIMGPYVKILTTDWKGDRTTTTAEGWEDGETDNEHEDVGWMYMEAIDCIEMYRNLIDPSSWTDPYYSRPYKGFIP</sequence>
<dbReference type="AlphaFoldDB" id="A0A9W4U6A4"/>
<reference evidence="1" key="1">
    <citation type="submission" date="2023-01" db="EMBL/GenBank/DDBJ databases">
        <authorList>
            <person name="Van Ghelder C."/>
            <person name="Rancurel C."/>
        </authorList>
    </citation>
    <scope>NUCLEOTIDE SEQUENCE</scope>
    <source>
        <strain evidence="1">CNCM I-4278</strain>
    </source>
</reference>
<proteinExistence type="predicted"/>
<organism evidence="1 2">
    <name type="scientific">Periconia digitata</name>
    <dbReference type="NCBI Taxonomy" id="1303443"/>
    <lineage>
        <taxon>Eukaryota</taxon>
        <taxon>Fungi</taxon>
        <taxon>Dikarya</taxon>
        <taxon>Ascomycota</taxon>
        <taxon>Pezizomycotina</taxon>
        <taxon>Dothideomycetes</taxon>
        <taxon>Pleosporomycetidae</taxon>
        <taxon>Pleosporales</taxon>
        <taxon>Massarineae</taxon>
        <taxon>Periconiaceae</taxon>
        <taxon>Periconia</taxon>
    </lineage>
</organism>
<dbReference type="EMBL" id="CAOQHR010000002">
    <property type="protein sequence ID" value="CAI6301158.1"/>
    <property type="molecule type" value="Genomic_DNA"/>
</dbReference>
<accession>A0A9W4U6A4</accession>
<evidence type="ECO:0000313" key="1">
    <source>
        <dbReference type="EMBL" id="CAI6301158.1"/>
    </source>
</evidence>